<gene>
    <name evidence="2" type="ordered locus">Selin_2598</name>
</gene>
<dbReference type="InterPro" id="IPR010870">
    <property type="entry name" value="Porin_O/P"/>
</dbReference>
<dbReference type="InParanoid" id="E6W6H4"/>
<dbReference type="KEGG" id="din:Selin_2598"/>
<reference evidence="2 3" key="1">
    <citation type="submission" date="2010-12" db="EMBL/GenBank/DDBJ databases">
        <title>Complete sequence of Desulfurispirillum indicum S5.</title>
        <authorList>
            <consortium name="US DOE Joint Genome Institute"/>
            <person name="Lucas S."/>
            <person name="Copeland A."/>
            <person name="Lapidus A."/>
            <person name="Cheng J.-F."/>
            <person name="Goodwin L."/>
            <person name="Pitluck S."/>
            <person name="Chertkov O."/>
            <person name="Held B."/>
            <person name="Detter J.C."/>
            <person name="Han C."/>
            <person name="Tapia R."/>
            <person name="Land M."/>
            <person name="Hauser L."/>
            <person name="Kyrpides N."/>
            <person name="Ivanova N."/>
            <person name="Mikhailova N."/>
            <person name="Haggblom M."/>
            <person name="Rauschenbach I."/>
            <person name="Bini E."/>
            <person name="Woyke T."/>
        </authorList>
    </citation>
    <scope>NUCLEOTIDE SEQUENCE [LARGE SCALE GENOMIC DNA]</scope>
    <source>
        <strain evidence="3">ATCC BAA-1389 / DSM 22839 / S5</strain>
    </source>
</reference>
<keyword evidence="1" id="KW-0732">Signal</keyword>
<feature type="chain" id="PRO_5003214285" evidence="1">
    <location>
        <begin position="23"/>
        <end position="396"/>
    </location>
</feature>
<evidence type="ECO:0000313" key="3">
    <source>
        <dbReference type="Proteomes" id="UP000002572"/>
    </source>
</evidence>
<organism evidence="2 3">
    <name type="scientific">Desulfurispirillum indicum (strain ATCC BAA-1389 / DSM 22839 / S5)</name>
    <dbReference type="NCBI Taxonomy" id="653733"/>
    <lineage>
        <taxon>Bacteria</taxon>
        <taxon>Pseudomonadati</taxon>
        <taxon>Chrysiogenota</taxon>
        <taxon>Chrysiogenia</taxon>
        <taxon>Chrysiogenales</taxon>
        <taxon>Chrysiogenaceae</taxon>
        <taxon>Desulfurispirillum</taxon>
    </lineage>
</organism>
<dbReference type="InterPro" id="IPR023614">
    <property type="entry name" value="Porin_dom_sf"/>
</dbReference>
<dbReference type="HOGENOM" id="CLU_695843_0_0_0"/>
<evidence type="ECO:0000313" key="2">
    <source>
        <dbReference type="EMBL" id="ADU67309.1"/>
    </source>
</evidence>
<name>E6W6H4_DESIS</name>
<proteinExistence type="predicted"/>
<protein>
    <submittedName>
        <fullName evidence="2">Phosphate-selective porin O and P</fullName>
    </submittedName>
</protein>
<dbReference type="STRING" id="653733.Selin_2598"/>
<dbReference type="eggNOG" id="COG3746">
    <property type="taxonomic scope" value="Bacteria"/>
</dbReference>
<keyword evidence="3" id="KW-1185">Reference proteome</keyword>
<dbReference type="SUPFAM" id="SSF56935">
    <property type="entry name" value="Porins"/>
    <property type="match status" value="1"/>
</dbReference>
<dbReference type="NCBIfam" id="NF040900">
    <property type="entry name" value="porin_ExtI"/>
    <property type="match status" value="1"/>
</dbReference>
<dbReference type="Gene3D" id="2.40.160.10">
    <property type="entry name" value="Porin"/>
    <property type="match status" value="1"/>
</dbReference>
<dbReference type="TCDB" id="1.B.16.1.8">
    <property type="family name" value="the short chain amide and urea porin (sap) family"/>
</dbReference>
<dbReference type="AlphaFoldDB" id="E6W6H4"/>
<dbReference type="EMBL" id="CP002432">
    <property type="protein sequence ID" value="ADU67309.1"/>
    <property type="molecule type" value="Genomic_DNA"/>
</dbReference>
<feature type="signal peptide" evidence="1">
    <location>
        <begin position="1"/>
        <end position="22"/>
    </location>
</feature>
<dbReference type="RefSeq" id="WP_013507178.1">
    <property type="nucleotide sequence ID" value="NC_014836.1"/>
</dbReference>
<sequence length="396" mass="43896">MKIAKSASLMAGLSMLATPALAGPIWSFGPEDQGLMKLDYKAQFQMNLRDTGSGSDGTGNTSEFNFRRNRLALMGAYGSNFSLYVQTEFNEDNNITPMNVSDGNNSDFRILDAVMRFRQSPSLNVWVGKFKYNLTRENLESCEEPLTLDRSAMLRAPLASSGTRDKGVAVWGNLADNMFQYRFDVMNGRNDAESAPNSNFRYSARAHVSLLDPEAGYGYKGTYLGERRVLTIGAAYQMEDEVAYADVAGSSDPVDYRAWTVDLFFEYPVEDVGTFTVSAAYVDYDLDDAYQGANPDPATIGLNGEKNGGYIKAGYMLPNLPLQFFARSENWSFASLNGVIGQEVDWNSVGVNYYLRGQDLKLTLEYSKVDFDQEGTFGGVTTENFSTLTAQLQLMF</sequence>
<dbReference type="Pfam" id="PF07396">
    <property type="entry name" value="Porin_O_P"/>
    <property type="match status" value="1"/>
</dbReference>
<accession>E6W6H4</accession>
<dbReference type="Proteomes" id="UP000002572">
    <property type="component" value="Chromosome"/>
</dbReference>
<evidence type="ECO:0000256" key="1">
    <source>
        <dbReference type="SAM" id="SignalP"/>
    </source>
</evidence>